<comment type="caution">
    <text evidence="11">The sequence shown here is derived from an EMBL/GenBank/DDBJ whole genome shotgun (WGS) entry which is preliminary data.</text>
</comment>
<organism evidence="11">
    <name type="scientific">Aquifex aeolicus</name>
    <dbReference type="NCBI Taxonomy" id="63363"/>
    <lineage>
        <taxon>Bacteria</taxon>
        <taxon>Pseudomonadati</taxon>
        <taxon>Aquificota</taxon>
        <taxon>Aquificia</taxon>
        <taxon>Aquificales</taxon>
        <taxon>Aquificaceae</taxon>
        <taxon>Aquifex</taxon>
    </lineage>
</organism>
<feature type="transmembrane region" description="Helical" evidence="10">
    <location>
        <begin position="6"/>
        <end position="29"/>
    </location>
</feature>
<keyword evidence="8 10" id="KW-0975">Bacterial flagellum</keyword>
<feature type="transmembrane region" description="Helical" evidence="10">
    <location>
        <begin position="216"/>
        <end position="237"/>
    </location>
</feature>
<dbReference type="GO" id="GO:0006605">
    <property type="term" value="P:protein targeting"/>
    <property type="evidence" value="ECO:0007669"/>
    <property type="project" value="UniProtKB-UniRule"/>
</dbReference>
<dbReference type="PRINTS" id="PR00953">
    <property type="entry name" value="TYPE3IMRPROT"/>
</dbReference>
<feature type="transmembrane region" description="Helical" evidence="10">
    <location>
        <begin position="118"/>
        <end position="143"/>
    </location>
</feature>
<evidence type="ECO:0000256" key="5">
    <source>
        <dbReference type="ARBA" id="ARBA00022692"/>
    </source>
</evidence>
<dbReference type="InterPro" id="IPR002010">
    <property type="entry name" value="T3SS_IM_R"/>
</dbReference>
<evidence type="ECO:0000256" key="1">
    <source>
        <dbReference type="ARBA" id="ARBA00002578"/>
    </source>
</evidence>
<dbReference type="GO" id="GO:0044780">
    <property type="term" value="P:bacterial-type flagellum assembly"/>
    <property type="evidence" value="ECO:0007669"/>
    <property type="project" value="UniProtKB-UniRule"/>
</dbReference>
<dbReference type="GO" id="GO:0005886">
    <property type="term" value="C:plasma membrane"/>
    <property type="evidence" value="ECO:0007669"/>
    <property type="project" value="UniProtKB-SubCell"/>
</dbReference>
<evidence type="ECO:0000256" key="6">
    <source>
        <dbReference type="ARBA" id="ARBA00022989"/>
    </source>
</evidence>
<keyword evidence="4 10" id="KW-1003">Cell membrane</keyword>
<evidence type="ECO:0000256" key="3">
    <source>
        <dbReference type="ARBA" id="ARBA00021717"/>
    </source>
</evidence>
<keyword evidence="5 10" id="KW-0812">Transmembrane</keyword>
<dbReference type="InterPro" id="IPR006303">
    <property type="entry name" value="FliR"/>
</dbReference>
<dbReference type="NCBIfam" id="TIGR01400">
    <property type="entry name" value="fliR"/>
    <property type="match status" value="1"/>
</dbReference>
<evidence type="ECO:0000256" key="9">
    <source>
        <dbReference type="NCBIfam" id="TIGR01400"/>
    </source>
</evidence>
<dbReference type="PANTHER" id="PTHR30065">
    <property type="entry name" value="FLAGELLAR BIOSYNTHETIC PROTEIN FLIR"/>
    <property type="match status" value="1"/>
</dbReference>
<dbReference type="AlphaFoldDB" id="A0A7C5QLJ9"/>
<accession>A0A7C5QLJ9</accession>
<evidence type="ECO:0000256" key="10">
    <source>
        <dbReference type="RuleBase" id="RU362071"/>
    </source>
</evidence>
<keyword evidence="11" id="KW-0966">Cell projection</keyword>
<gene>
    <name evidence="11" type="primary">fliR</name>
    <name evidence="11" type="ORF">ENJ61_05775</name>
</gene>
<comment type="function">
    <text evidence="1 10">Role in flagellar biosynthesis.</text>
</comment>
<sequence>MILLDTNALISILLIFLRVFAFVFMVPFFGTFFMPNFVRIYFSLAIAFSVFLWGDVEPVAVTSTLQLLGMALQEVLFGFFAGFFLRLLFDAIFVAGEVIAIHTGLGFLMMFLPQQPQTTVLAGFSTLMGSTLFLSLGGAEVVYTGLVRSLESLPPGSFDPYALNGKVFLSLFYESFSFGVKVALPVLIASLLTNIILAVVNRFIPQINVFMVGLPLQIIVGLTVLMLSLPLIGLVLVSHMREYMLDFLRFIASS</sequence>
<evidence type="ECO:0000256" key="4">
    <source>
        <dbReference type="ARBA" id="ARBA00022475"/>
    </source>
</evidence>
<feature type="transmembrane region" description="Helical" evidence="10">
    <location>
        <begin position="92"/>
        <end position="112"/>
    </location>
</feature>
<dbReference type="EMBL" id="DRNB01000208">
    <property type="protein sequence ID" value="HHJ64400.1"/>
    <property type="molecule type" value="Genomic_DNA"/>
</dbReference>
<evidence type="ECO:0000256" key="7">
    <source>
        <dbReference type="ARBA" id="ARBA00023136"/>
    </source>
</evidence>
<evidence type="ECO:0000313" key="11">
    <source>
        <dbReference type="EMBL" id="HHJ64400.1"/>
    </source>
</evidence>
<evidence type="ECO:0000256" key="8">
    <source>
        <dbReference type="ARBA" id="ARBA00023143"/>
    </source>
</evidence>
<keyword evidence="7 10" id="KW-0472">Membrane</keyword>
<reference evidence="11" key="1">
    <citation type="journal article" date="2020" name="mSystems">
        <title>Genome- and Community-Level Interaction Insights into Carbon Utilization and Element Cycling Functions of Hydrothermarchaeota in Hydrothermal Sediment.</title>
        <authorList>
            <person name="Zhou Z."/>
            <person name="Liu Y."/>
            <person name="Xu W."/>
            <person name="Pan J."/>
            <person name="Luo Z.H."/>
            <person name="Li M."/>
        </authorList>
    </citation>
    <scope>NUCLEOTIDE SEQUENCE [LARGE SCALE GENOMIC DNA]</scope>
    <source>
        <strain evidence="11">HyVt-501</strain>
    </source>
</reference>
<keyword evidence="11" id="KW-0969">Cilium</keyword>
<dbReference type="PANTHER" id="PTHR30065:SF1">
    <property type="entry name" value="SURFACE PRESENTATION OF ANTIGENS PROTEIN SPAR"/>
    <property type="match status" value="1"/>
</dbReference>
<keyword evidence="11" id="KW-0282">Flagellum</keyword>
<dbReference type="Proteomes" id="UP000885792">
    <property type="component" value="Unassembled WGS sequence"/>
</dbReference>
<keyword evidence="6 10" id="KW-1133">Transmembrane helix</keyword>
<protein>
    <recommendedName>
        <fullName evidence="3 9">Flagellar biosynthetic protein FliR</fullName>
    </recommendedName>
</protein>
<feature type="transmembrane region" description="Helical" evidence="10">
    <location>
        <begin position="182"/>
        <end position="204"/>
    </location>
</feature>
<feature type="transmembrane region" description="Helical" evidence="10">
    <location>
        <begin position="65"/>
        <end position="85"/>
    </location>
</feature>
<comment type="similarity">
    <text evidence="2 10">Belongs to the FliR/MopE/SpaR family.</text>
</comment>
<evidence type="ECO:0000256" key="2">
    <source>
        <dbReference type="ARBA" id="ARBA00009772"/>
    </source>
</evidence>
<proteinExistence type="inferred from homology"/>
<dbReference type="Pfam" id="PF01311">
    <property type="entry name" value="Bac_export_1"/>
    <property type="match status" value="1"/>
</dbReference>
<feature type="transmembrane region" description="Helical" evidence="10">
    <location>
        <begin position="36"/>
        <end position="53"/>
    </location>
</feature>
<comment type="subcellular location">
    <subcellularLocation>
        <location evidence="10">Cell membrane</location>
        <topology evidence="10">Multi-pass membrane protein</topology>
    </subcellularLocation>
    <subcellularLocation>
        <location evidence="10">Bacterial flagellum basal body</location>
    </subcellularLocation>
</comment>
<name>A0A7C5QLJ9_AQUAO</name>
<dbReference type="GO" id="GO:0009425">
    <property type="term" value="C:bacterial-type flagellum basal body"/>
    <property type="evidence" value="ECO:0007669"/>
    <property type="project" value="UniProtKB-SubCell"/>
</dbReference>